<feature type="chain" id="PRO_5043919717" evidence="2">
    <location>
        <begin position="19"/>
        <end position="184"/>
    </location>
</feature>
<gene>
    <name evidence="3" type="ORF">EEDITHA_LOCUS9035</name>
</gene>
<evidence type="ECO:0000313" key="4">
    <source>
        <dbReference type="Proteomes" id="UP001153954"/>
    </source>
</evidence>
<keyword evidence="2" id="KW-0732">Signal</keyword>
<evidence type="ECO:0000256" key="2">
    <source>
        <dbReference type="SAM" id="SignalP"/>
    </source>
</evidence>
<sequence>MILYKIIVLLHTVYMTSTYEHNHYHDYEEEYENTLFDEEFTKNDEAVTKKPKGYEVTEMVDDIPDNRTKGTIIPNYTIKRNLNTVPTSATTASTDKEDEIRKNDNKKTKEDSETFLPIITDYLVGFKKGLVNGFNNIFQKRHYEDDFDSDPDTSFSYTDKIHKPISSFVRKFHSALAGRRDGIF</sequence>
<comment type="caution">
    <text evidence="3">The sequence shown here is derived from an EMBL/GenBank/DDBJ whole genome shotgun (WGS) entry which is preliminary data.</text>
</comment>
<feature type="signal peptide" evidence="2">
    <location>
        <begin position="1"/>
        <end position="18"/>
    </location>
</feature>
<protein>
    <submittedName>
        <fullName evidence="3">Uncharacterized protein</fullName>
    </submittedName>
</protein>
<proteinExistence type="predicted"/>
<organism evidence="3 4">
    <name type="scientific">Euphydryas editha</name>
    <name type="common">Edith's checkerspot</name>
    <dbReference type="NCBI Taxonomy" id="104508"/>
    <lineage>
        <taxon>Eukaryota</taxon>
        <taxon>Metazoa</taxon>
        <taxon>Ecdysozoa</taxon>
        <taxon>Arthropoda</taxon>
        <taxon>Hexapoda</taxon>
        <taxon>Insecta</taxon>
        <taxon>Pterygota</taxon>
        <taxon>Neoptera</taxon>
        <taxon>Endopterygota</taxon>
        <taxon>Lepidoptera</taxon>
        <taxon>Glossata</taxon>
        <taxon>Ditrysia</taxon>
        <taxon>Papilionoidea</taxon>
        <taxon>Nymphalidae</taxon>
        <taxon>Nymphalinae</taxon>
        <taxon>Euphydryas</taxon>
    </lineage>
</organism>
<name>A0AAU9U5E3_EUPED</name>
<dbReference type="Proteomes" id="UP001153954">
    <property type="component" value="Unassembled WGS sequence"/>
</dbReference>
<accession>A0AAU9U5E3</accession>
<keyword evidence="4" id="KW-1185">Reference proteome</keyword>
<feature type="region of interest" description="Disordered" evidence="1">
    <location>
        <begin position="87"/>
        <end position="109"/>
    </location>
</feature>
<feature type="compositionally biased region" description="Basic and acidic residues" evidence="1">
    <location>
        <begin position="94"/>
        <end position="109"/>
    </location>
</feature>
<reference evidence="3" key="1">
    <citation type="submission" date="2022-03" db="EMBL/GenBank/DDBJ databases">
        <authorList>
            <person name="Tunstrom K."/>
        </authorList>
    </citation>
    <scope>NUCLEOTIDE SEQUENCE</scope>
</reference>
<dbReference type="EMBL" id="CAKOGL010000013">
    <property type="protein sequence ID" value="CAH2093362.1"/>
    <property type="molecule type" value="Genomic_DNA"/>
</dbReference>
<dbReference type="AlphaFoldDB" id="A0AAU9U5E3"/>
<evidence type="ECO:0000313" key="3">
    <source>
        <dbReference type="EMBL" id="CAH2093362.1"/>
    </source>
</evidence>
<evidence type="ECO:0000256" key="1">
    <source>
        <dbReference type="SAM" id="MobiDB-lite"/>
    </source>
</evidence>